<evidence type="ECO:0000259" key="1">
    <source>
        <dbReference type="Pfam" id="PF01590"/>
    </source>
</evidence>
<feature type="domain" description="GAF" evidence="1">
    <location>
        <begin position="112"/>
        <end position="254"/>
    </location>
</feature>
<dbReference type="Gene3D" id="3.30.450.40">
    <property type="match status" value="1"/>
</dbReference>
<reference evidence="2 3" key="1">
    <citation type="submission" date="2019-01" db="EMBL/GenBank/DDBJ databases">
        <title>Ktedonosporobacter rubrisoli SCAWS-G2.</title>
        <authorList>
            <person name="Huang Y."/>
            <person name="Yan B."/>
        </authorList>
    </citation>
    <scope>NUCLEOTIDE SEQUENCE [LARGE SCALE GENOMIC DNA]</scope>
    <source>
        <strain evidence="2 3">SCAWS-G2</strain>
    </source>
</reference>
<dbReference type="InterPro" id="IPR003018">
    <property type="entry name" value="GAF"/>
</dbReference>
<dbReference type="AlphaFoldDB" id="A0A4P6JSE4"/>
<evidence type="ECO:0000313" key="2">
    <source>
        <dbReference type="EMBL" id="QBD78437.1"/>
    </source>
</evidence>
<dbReference type="InterPro" id="IPR029016">
    <property type="entry name" value="GAF-like_dom_sf"/>
</dbReference>
<dbReference type="Pfam" id="PF01590">
    <property type="entry name" value="GAF"/>
    <property type="match status" value="1"/>
</dbReference>
<accession>A0A4P6JSE4</accession>
<sequence length="325" mass="37286">MQDAQKWRDLLGKIIKDPQEKQRIAGVLEVSTVTLVRWANGESKPRPQNLRLLVNALPSHRQTLLELLPKEFGASFAETVQIDDAEREIPSTFYARVLNAYCTLPRILRFSSVCDVILQQALKQLDPHRVGMEVTVVQCMYPSADGKIRSLRENMGRGTPPWNRELEQKILFLGAESLAGYVVTTGRPLAIQNRSEGRHMFPAQWVEWEESAMAYPIMLGELVAGCLLVSSTQANYFVMEARQKLIQYYAELLSAIFEPDAFYDMGRIELGRMPLYEVQRSLLASFRHRTSEVMVQDHLSLIEAERVVWQQIEEELLRLYIMGEK</sequence>
<dbReference type="Proteomes" id="UP000290365">
    <property type="component" value="Chromosome"/>
</dbReference>
<organism evidence="2 3">
    <name type="scientific">Ktedonosporobacter rubrisoli</name>
    <dbReference type="NCBI Taxonomy" id="2509675"/>
    <lineage>
        <taxon>Bacteria</taxon>
        <taxon>Bacillati</taxon>
        <taxon>Chloroflexota</taxon>
        <taxon>Ktedonobacteria</taxon>
        <taxon>Ktedonobacterales</taxon>
        <taxon>Ktedonosporobacteraceae</taxon>
        <taxon>Ktedonosporobacter</taxon>
    </lineage>
</organism>
<dbReference type="EMBL" id="CP035758">
    <property type="protein sequence ID" value="QBD78437.1"/>
    <property type="molecule type" value="Genomic_DNA"/>
</dbReference>
<dbReference type="SUPFAM" id="SSF55781">
    <property type="entry name" value="GAF domain-like"/>
    <property type="match status" value="1"/>
</dbReference>
<name>A0A4P6JSE4_KTERU</name>
<keyword evidence="3" id="KW-1185">Reference proteome</keyword>
<dbReference type="RefSeq" id="WP_129889490.1">
    <property type="nucleotide sequence ID" value="NZ_CP035758.1"/>
</dbReference>
<proteinExistence type="predicted"/>
<dbReference type="OrthoDB" id="145547at2"/>
<dbReference type="KEGG" id="kbs:EPA93_21535"/>
<gene>
    <name evidence="2" type="ORF">EPA93_21535</name>
</gene>
<protein>
    <submittedName>
        <fullName evidence="2">GAF domain-containing protein</fullName>
    </submittedName>
</protein>
<evidence type="ECO:0000313" key="3">
    <source>
        <dbReference type="Proteomes" id="UP000290365"/>
    </source>
</evidence>